<evidence type="ECO:0000256" key="4">
    <source>
        <dbReference type="ARBA" id="ARBA00023163"/>
    </source>
</evidence>
<dbReference type="Gene3D" id="1.10.10.10">
    <property type="entry name" value="Winged helix-like DNA-binding domain superfamily/Winged helix DNA-binding domain"/>
    <property type="match status" value="1"/>
</dbReference>
<comment type="caution">
    <text evidence="6">The sequence shown here is derived from an EMBL/GenBank/DDBJ whole genome shotgun (WGS) entry which is preliminary data.</text>
</comment>
<evidence type="ECO:0000313" key="6">
    <source>
        <dbReference type="EMBL" id="NRF66721.1"/>
    </source>
</evidence>
<evidence type="ECO:0000256" key="2">
    <source>
        <dbReference type="ARBA" id="ARBA00023015"/>
    </source>
</evidence>
<dbReference type="InterPro" id="IPR058163">
    <property type="entry name" value="LysR-type_TF_proteobact-type"/>
</dbReference>
<dbReference type="Pfam" id="PF00126">
    <property type="entry name" value="HTH_1"/>
    <property type="match status" value="1"/>
</dbReference>
<sequence length="330" mass="36833">MNTPPRRPLSLDGLRAFEAVARRLSFSAAADELYLTQSAVSRQIKSLEQELGGSLFNRGTRRVELTTAGIALQQAVVPALERIDRTVRQLRVQRGREHVNVSTFASFATLWLMPRLTHFQQLHPDIDIRLSASDKLVELDDPEVDLVLRYDFQRNVPPHAELMFGETLSPMASPWLLEQGRSGRAPPLAAPADLAAHALLEEDDHRPSAAFLSWRRWLKLHGQPQLEPRRWVYLNYTHQQVQGAVAGQGVALARLPLVHDLVERGELVEPFGPAARIPGETCYWLILLPQARMRPALRAFADWVRDEAARTRAAIAEQPGTAADAPGASD</sequence>
<feature type="domain" description="HTH lysR-type" evidence="5">
    <location>
        <begin position="9"/>
        <end position="66"/>
    </location>
</feature>
<dbReference type="EMBL" id="JABRWJ010000002">
    <property type="protein sequence ID" value="NRF66721.1"/>
    <property type="molecule type" value="Genomic_DNA"/>
</dbReference>
<dbReference type="PRINTS" id="PR00039">
    <property type="entry name" value="HTHLYSR"/>
</dbReference>
<keyword evidence="7" id="KW-1185">Reference proteome</keyword>
<protein>
    <submittedName>
        <fullName evidence="6">LysR family transcriptional regulator</fullName>
    </submittedName>
</protein>
<gene>
    <name evidence="6" type="ORF">HLB44_06975</name>
</gene>
<proteinExistence type="inferred from homology"/>
<keyword evidence="4" id="KW-0804">Transcription</keyword>
<dbReference type="PROSITE" id="PS50931">
    <property type="entry name" value="HTH_LYSR"/>
    <property type="match status" value="1"/>
</dbReference>
<dbReference type="PANTHER" id="PTHR30537:SF74">
    <property type="entry name" value="HTH-TYPE TRANSCRIPTIONAL REGULATOR TRPI"/>
    <property type="match status" value="1"/>
</dbReference>
<dbReference type="Pfam" id="PF03466">
    <property type="entry name" value="LysR_substrate"/>
    <property type="match status" value="1"/>
</dbReference>
<dbReference type="InterPro" id="IPR005119">
    <property type="entry name" value="LysR_subst-bd"/>
</dbReference>
<evidence type="ECO:0000256" key="3">
    <source>
        <dbReference type="ARBA" id="ARBA00023125"/>
    </source>
</evidence>
<dbReference type="Proteomes" id="UP000737171">
    <property type="component" value="Unassembled WGS sequence"/>
</dbReference>
<reference evidence="6 7" key="1">
    <citation type="submission" date="2020-05" db="EMBL/GenBank/DDBJ databases">
        <title>Aquincola sp. isolate from soil.</title>
        <authorList>
            <person name="Han J."/>
            <person name="Kim D.-U."/>
        </authorList>
    </citation>
    <scope>NUCLEOTIDE SEQUENCE [LARGE SCALE GENOMIC DNA]</scope>
    <source>
        <strain evidence="6 7">S2</strain>
    </source>
</reference>
<dbReference type="InterPro" id="IPR036390">
    <property type="entry name" value="WH_DNA-bd_sf"/>
</dbReference>
<dbReference type="Gene3D" id="3.40.190.10">
    <property type="entry name" value="Periplasmic binding protein-like II"/>
    <property type="match status" value="2"/>
</dbReference>
<accession>A0ABX2ED63</accession>
<dbReference type="CDD" id="cd08432">
    <property type="entry name" value="PBP2_GcdR_TrpI_HvrB_AmpR_like"/>
    <property type="match status" value="1"/>
</dbReference>
<dbReference type="PANTHER" id="PTHR30537">
    <property type="entry name" value="HTH-TYPE TRANSCRIPTIONAL REGULATOR"/>
    <property type="match status" value="1"/>
</dbReference>
<dbReference type="InterPro" id="IPR000847">
    <property type="entry name" value="LysR_HTH_N"/>
</dbReference>
<dbReference type="InterPro" id="IPR036388">
    <property type="entry name" value="WH-like_DNA-bd_sf"/>
</dbReference>
<dbReference type="RefSeq" id="WP_173121830.1">
    <property type="nucleotide sequence ID" value="NZ_JABRWJ010000002.1"/>
</dbReference>
<organism evidence="6 7">
    <name type="scientific">Pseudaquabacterium terrae</name>
    <dbReference type="NCBI Taxonomy" id="2732868"/>
    <lineage>
        <taxon>Bacteria</taxon>
        <taxon>Pseudomonadati</taxon>
        <taxon>Pseudomonadota</taxon>
        <taxon>Betaproteobacteria</taxon>
        <taxon>Burkholderiales</taxon>
        <taxon>Sphaerotilaceae</taxon>
        <taxon>Pseudaquabacterium</taxon>
    </lineage>
</organism>
<keyword evidence="3" id="KW-0238">DNA-binding</keyword>
<evidence type="ECO:0000256" key="1">
    <source>
        <dbReference type="ARBA" id="ARBA00009437"/>
    </source>
</evidence>
<dbReference type="SUPFAM" id="SSF53850">
    <property type="entry name" value="Periplasmic binding protein-like II"/>
    <property type="match status" value="1"/>
</dbReference>
<evidence type="ECO:0000313" key="7">
    <source>
        <dbReference type="Proteomes" id="UP000737171"/>
    </source>
</evidence>
<evidence type="ECO:0000259" key="5">
    <source>
        <dbReference type="PROSITE" id="PS50931"/>
    </source>
</evidence>
<name>A0ABX2ED63_9BURK</name>
<dbReference type="SUPFAM" id="SSF46785">
    <property type="entry name" value="Winged helix' DNA-binding domain"/>
    <property type="match status" value="1"/>
</dbReference>
<keyword evidence="2" id="KW-0805">Transcription regulation</keyword>
<comment type="similarity">
    <text evidence="1">Belongs to the LysR transcriptional regulatory family.</text>
</comment>